<dbReference type="InterPro" id="IPR052433">
    <property type="entry name" value="X-Pro_dipept-like"/>
</dbReference>
<dbReference type="GO" id="GO:0070006">
    <property type="term" value="F:metalloaminopeptidase activity"/>
    <property type="evidence" value="ECO:0007669"/>
    <property type="project" value="InterPro"/>
</dbReference>
<sequence>MKQLFLFFTFLICTNLIHSQENLPTDYLSKEFHEGRREAFRNLMPANSVAVIFSYPERVFSRDINYNFHQNPDLYYLTGYKEPDAVLFIFKEIQNIGADSYNEVFFVRERNAAREIWTGRRLGVEGTKAKLGISTVYNGGDFKDFTIDFKKFSKIIYDKIPNDITNDTSGFDLFGLLQTFKVKAGINQEDPASLGTFYDITSTLREIKTPEEVDLMRKSVRLSCVAHNEVMKAINTEMSENEADGIHAYIHRKYGAEGEGYPPIVGVGANGCILHYGENNSTKMNNQLLLMDVGSEYHGYSADVTRTIPANGKFTEEQKAIYQLVYDAQEAVFKICKEGTPLIDLNTTAREVLANGLLKLGIIKNREEVKIYYPHGCSHFLGLDVHDKGNFKGAKTALKENMIITVEPGIYIPANSNCDKKWWNIGVRIEDDILIKKDSYENLSAESPRKWEEIEKLASEKSTFNELKLPKI</sequence>
<dbReference type="InterPro" id="IPR029149">
    <property type="entry name" value="Creatin/AminoP/Spt16_N"/>
</dbReference>
<keyword evidence="6" id="KW-0378">Hydrolase</keyword>
<dbReference type="InterPro" id="IPR000994">
    <property type="entry name" value="Pept_M24"/>
</dbReference>
<dbReference type="CDD" id="cd01087">
    <property type="entry name" value="Prolidase"/>
    <property type="match status" value="1"/>
</dbReference>
<dbReference type="Pfam" id="PF00557">
    <property type="entry name" value="Peptidase_M24"/>
    <property type="match status" value="1"/>
</dbReference>
<dbReference type="GO" id="GO:0030145">
    <property type="term" value="F:manganese ion binding"/>
    <property type="evidence" value="ECO:0007669"/>
    <property type="project" value="InterPro"/>
</dbReference>
<keyword evidence="9" id="KW-0645">Protease</keyword>
<evidence type="ECO:0000256" key="7">
    <source>
        <dbReference type="ARBA" id="ARBA00023211"/>
    </source>
</evidence>
<evidence type="ECO:0000256" key="4">
    <source>
        <dbReference type="ARBA" id="ARBA00012574"/>
    </source>
</evidence>
<dbReference type="InterPro" id="IPR007865">
    <property type="entry name" value="Aminopep_P_N"/>
</dbReference>
<gene>
    <name evidence="9" type="ORF">J3495_07140</name>
</gene>
<proteinExistence type="inferred from homology"/>
<evidence type="ECO:0000256" key="3">
    <source>
        <dbReference type="ARBA" id="ARBA00008766"/>
    </source>
</evidence>
<dbReference type="SUPFAM" id="SSF55920">
    <property type="entry name" value="Creatinase/aminopeptidase"/>
    <property type="match status" value="1"/>
</dbReference>
<comment type="caution">
    <text evidence="9">The sequence shown here is derived from an EMBL/GenBank/DDBJ whole genome shotgun (WGS) entry which is preliminary data.</text>
</comment>
<dbReference type="AlphaFoldDB" id="A0A941AYJ6"/>
<dbReference type="Pfam" id="PF05195">
    <property type="entry name" value="AMP_N"/>
    <property type="match status" value="1"/>
</dbReference>
<protein>
    <recommendedName>
        <fullName evidence="4">Xaa-Pro aminopeptidase</fullName>
        <ecNumber evidence="4">3.4.11.9</ecNumber>
    </recommendedName>
</protein>
<dbReference type="EMBL" id="JAGFBV010000008">
    <property type="protein sequence ID" value="MBP4137862.1"/>
    <property type="molecule type" value="Genomic_DNA"/>
</dbReference>
<dbReference type="RefSeq" id="WP_210665863.1">
    <property type="nucleotide sequence ID" value="NZ_JAGFBV010000008.1"/>
</dbReference>
<evidence type="ECO:0000256" key="2">
    <source>
        <dbReference type="ARBA" id="ARBA00001936"/>
    </source>
</evidence>
<dbReference type="Proteomes" id="UP000675047">
    <property type="component" value="Unassembled WGS sequence"/>
</dbReference>
<evidence type="ECO:0000256" key="5">
    <source>
        <dbReference type="ARBA" id="ARBA00022723"/>
    </source>
</evidence>
<evidence type="ECO:0000313" key="10">
    <source>
        <dbReference type="Proteomes" id="UP000675047"/>
    </source>
</evidence>
<keyword evidence="9" id="KW-0031">Aminopeptidase</keyword>
<feature type="domain" description="Aminopeptidase P N-terminal" evidence="8">
    <location>
        <begin position="28"/>
        <end position="166"/>
    </location>
</feature>
<evidence type="ECO:0000313" key="9">
    <source>
        <dbReference type="EMBL" id="MBP4137862.1"/>
    </source>
</evidence>
<keyword evidence="5" id="KW-0479">Metal-binding</keyword>
<comment type="similarity">
    <text evidence="3">Belongs to the peptidase M24B family.</text>
</comment>
<accession>A0A941AYJ6</accession>
<dbReference type="SMART" id="SM01011">
    <property type="entry name" value="AMP_N"/>
    <property type="match status" value="1"/>
</dbReference>
<comment type="cofactor">
    <cofactor evidence="2">
        <name>Mn(2+)</name>
        <dbReference type="ChEBI" id="CHEBI:29035"/>
    </cofactor>
</comment>
<comment type="catalytic activity">
    <reaction evidence="1">
        <text>Release of any N-terminal amino acid, including proline, that is linked to proline, even from a dipeptide or tripeptide.</text>
        <dbReference type="EC" id="3.4.11.9"/>
    </reaction>
</comment>
<dbReference type="Gene3D" id="3.40.350.10">
    <property type="entry name" value="Creatinase/prolidase N-terminal domain"/>
    <property type="match status" value="1"/>
</dbReference>
<evidence type="ECO:0000256" key="1">
    <source>
        <dbReference type="ARBA" id="ARBA00001424"/>
    </source>
</evidence>
<organism evidence="9 10">
    <name type="scientific">Flavobacterium geliluteum</name>
    <dbReference type="NCBI Taxonomy" id="2816120"/>
    <lineage>
        <taxon>Bacteria</taxon>
        <taxon>Pseudomonadati</taxon>
        <taxon>Bacteroidota</taxon>
        <taxon>Flavobacteriia</taxon>
        <taxon>Flavobacteriales</taxon>
        <taxon>Flavobacteriaceae</taxon>
        <taxon>Flavobacterium</taxon>
    </lineage>
</organism>
<reference evidence="9 10" key="1">
    <citation type="submission" date="2021-03" db="EMBL/GenBank/DDBJ databases">
        <title>Flavobacterium Flabelliformis Sp. Nov. And Flavobacterium Geliluteum Sp. Nov., Two Novel Multidrug Resistant Psychrophilic Species Isolated From Antarctica.</title>
        <authorList>
            <person name="Kralova S."/>
            <person name="Busse H.J."/>
            <person name="Bezdicek M."/>
            <person name="Nykrynova M."/>
            <person name="Kroupova E."/>
            <person name="Krsek D."/>
            <person name="Sedlacek I."/>
        </authorList>
    </citation>
    <scope>NUCLEOTIDE SEQUENCE [LARGE SCALE GENOMIC DNA]</scope>
    <source>
        <strain evidence="9 10">P7388</strain>
    </source>
</reference>
<evidence type="ECO:0000256" key="6">
    <source>
        <dbReference type="ARBA" id="ARBA00022801"/>
    </source>
</evidence>
<keyword evidence="7" id="KW-0464">Manganese</keyword>
<dbReference type="InterPro" id="IPR036005">
    <property type="entry name" value="Creatinase/aminopeptidase-like"/>
</dbReference>
<evidence type="ECO:0000259" key="8">
    <source>
        <dbReference type="SMART" id="SM01011"/>
    </source>
</evidence>
<dbReference type="Gene3D" id="3.90.230.10">
    <property type="entry name" value="Creatinase/methionine aminopeptidase superfamily"/>
    <property type="match status" value="1"/>
</dbReference>
<dbReference type="SUPFAM" id="SSF53092">
    <property type="entry name" value="Creatinase/prolidase N-terminal domain"/>
    <property type="match status" value="1"/>
</dbReference>
<dbReference type="EC" id="3.4.11.9" evidence="4"/>
<name>A0A941AYJ6_9FLAO</name>
<keyword evidence="10" id="KW-1185">Reference proteome</keyword>
<dbReference type="PANTHER" id="PTHR43226:SF4">
    <property type="entry name" value="XAA-PRO AMINOPEPTIDASE 3"/>
    <property type="match status" value="1"/>
</dbReference>
<dbReference type="PANTHER" id="PTHR43226">
    <property type="entry name" value="XAA-PRO AMINOPEPTIDASE 3"/>
    <property type="match status" value="1"/>
</dbReference>
<dbReference type="GO" id="GO:0006508">
    <property type="term" value="P:proteolysis"/>
    <property type="evidence" value="ECO:0007669"/>
    <property type="project" value="TreeGrafter"/>
</dbReference>